<reference evidence="2 3" key="1">
    <citation type="submission" date="2014-03" db="EMBL/GenBank/DDBJ databases">
        <title>The draft genome sequence of Thioclava dalianensis DLFJ1-1.</title>
        <authorList>
            <person name="Lai Q."/>
            <person name="Shao Z."/>
        </authorList>
    </citation>
    <scope>NUCLEOTIDE SEQUENCE [LARGE SCALE GENOMIC DNA]</scope>
    <source>
        <strain evidence="2 3">DLFJ1-1</strain>
    </source>
</reference>
<evidence type="ECO:0000313" key="2">
    <source>
        <dbReference type="EMBL" id="KEP68565.1"/>
    </source>
</evidence>
<dbReference type="PROSITE" id="PS51819">
    <property type="entry name" value="VOC"/>
    <property type="match status" value="1"/>
</dbReference>
<name>A0A074TEG2_9RHOB</name>
<dbReference type="InterPro" id="IPR037523">
    <property type="entry name" value="VOC_core"/>
</dbReference>
<dbReference type="InterPro" id="IPR004360">
    <property type="entry name" value="Glyas_Fos-R_dOase_dom"/>
</dbReference>
<dbReference type="AlphaFoldDB" id="A0A074TEG2"/>
<keyword evidence="3" id="KW-1185">Reference proteome</keyword>
<feature type="domain" description="VOC" evidence="1">
    <location>
        <begin position="15"/>
        <end position="132"/>
    </location>
</feature>
<dbReference type="eggNOG" id="COG0346">
    <property type="taxonomic scope" value="Bacteria"/>
</dbReference>
<proteinExistence type="predicted"/>
<organism evidence="2 3">
    <name type="scientific">Thioclava dalianensis</name>
    <dbReference type="NCBI Taxonomy" id="1185766"/>
    <lineage>
        <taxon>Bacteria</taxon>
        <taxon>Pseudomonadati</taxon>
        <taxon>Pseudomonadota</taxon>
        <taxon>Alphaproteobacteria</taxon>
        <taxon>Rhodobacterales</taxon>
        <taxon>Paracoccaceae</taxon>
        <taxon>Thioclava</taxon>
    </lineage>
</organism>
<gene>
    <name evidence="2" type="ORF">DL1_09890</name>
</gene>
<protein>
    <submittedName>
        <fullName evidence="2">Glyoxalase</fullName>
    </submittedName>
</protein>
<dbReference type="InterPro" id="IPR029068">
    <property type="entry name" value="Glyas_Bleomycin-R_OHBP_Dase"/>
</dbReference>
<evidence type="ECO:0000259" key="1">
    <source>
        <dbReference type="PROSITE" id="PS51819"/>
    </source>
</evidence>
<sequence>MAQDQAPPMQSSETLADQVVTPGIILFTERFEQCVRFYRDMLGLPVWFEKEGLCCLRFGSGYLMVETGGHASAEKKTVHENPTALRFNVRDVEAAAQLLRQHGIAVSVAHHDWGVTGRFLDPDGNICSLKDADDPFFAEL</sequence>
<evidence type="ECO:0000313" key="3">
    <source>
        <dbReference type="Proteomes" id="UP000027725"/>
    </source>
</evidence>
<dbReference type="STRING" id="1185766.SAMN05216224_107110"/>
<dbReference type="Proteomes" id="UP000027725">
    <property type="component" value="Unassembled WGS sequence"/>
</dbReference>
<accession>A0A074TEG2</accession>
<dbReference type="EMBL" id="JHEH01000029">
    <property type="protein sequence ID" value="KEP68565.1"/>
    <property type="molecule type" value="Genomic_DNA"/>
</dbReference>
<dbReference type="Pfam" id="PF00903">
    <property type="entry name" value="Glyoxalase"/>
    <property type="match status" value="1"/>
</dbReference>
<comment type="caution">
    <text evidence="2">The sequence shown here is derived from an EMBL/GenBank/DDBJ whole genome shotgun (WGS) entry which is preliminary data.</text>
</comment>
<dbReference type="Gene3D" id="3.10.180.10">
    <property type="entry name" value="2,3-Dihydroxybiphenyl 1,2-Dioxygenase, domain 1"/>
    <property type="match status" value="1"/>
</dbReference>
<dbReference type="SUPFAM" id="SSF54593">
    <property type="entry name" value="Glyoxalase/Bleomycin resistance protein/Dihydroxybiphenyl dioxygenase"/>
    <property type="match status" value="1"/>
</dbReference>